<dbReference type="GeneID" id="106985896"/>
<accession>A0ABM3NSQ7</accession>
<feature type="compositionally biased region" description="Gly residues" evidence="6">
    <location>
        <begin position="48"/>
        <end position="57"/>
    </location>
</feature>
<evidence type="ECO:0000256" key="4">
    <source>
        <dbReference type="ARBA" id="ARBA00023054"/>
    </source>
</evidence>
<feature type="region of interest" description="Disordered" evidence="6">
    <location>
        <begin position="176"/>
        <end position="224"/>
    </location>
</feature>
<keyword evidence="7" id="KW-1185">Reference proteome</keyword>
<proteinExistence type="predicted"/>
<feature type="coiled-coil region" evidence="5">
    <location>
        <begin position="361"/>
        <end position="409"/>
    </location>
</feature>
<reference evidence="8" key="1">
    <citation type="submission" date="2025-08" db="UniProtKB">
        <authorList>
            <consortium name="RefSeq"/>
        </authorList>
    </citation>
    <scope>IDENTIFICATION</scope>
    <source>
        <tissue evidence="8">Blood</tissue>
    </source>
</reference>
<feature type="compositionally biased region" description="Low complexity" evidence="6">
    <location>
        <begin position="269"/>
        <end position="278"/>
    </location>
</feature>
<feature type="coiled-coil region" evidence="5">
    <location>
        <begin position="746"/>
        <end position="1161"/>
    </location>
</feature>
<feature type="compositionally biased region" description="Basic residues" evidence="6">
    <location>
        <begin position="186"/>
        <end position="196"/>
    </location>
</feature>
<name>A0ABM3NSQ7_ACIJB</name>
<dbReference type="PANTHER" id="PTHR18902:SF26">
    <property type="entry name" value="GOLGIN SUBFAMILY A MEMBER 3"/>
    <property type="match status" value="1"/>
</dbReference>
<dbReference type="InterPro" id="IPR051841">
    <property type="entry name" value="MT-Golgi_org_protein"/>
</dbReference>
<feature type="coiled-coil region" evidence="5">
    <location>
        <begin position="621"/>
        <end position="651"/>
    </location>
</feature>
<evidence type="ECO:0000256" key="2">
    <source>
        <dbReference type="ARBA" id="ARBA00022490"/>
    </source>
</evidence>
<feature type="coiled-coil region" evidence="5">
    <location>
        <begin position="1466"/>
        <end position="1493"/>
    </location>
</feature>
<evidence type="ECO:0000256" key="1">
    <source>
        <dbReference type="ARBA" id="ARBA00004496"/>
    </source>
</evidence>
<dbReference type="RefSeq" id="XP_053062446.1">
    <property type="nucleotide sequence ID" value="XM_053206471.1"/>
</dbReference>
<keyword evidence="2" id="KW-0963">Cytoplasm</keyword>
<gene>
    <name evidence="8" type="primary">GOLGA3</name>
</gene>
<protein>
    <submittedName>
        <fullName evidence="8">Golgin subfamily A member 3 isoform X2</fullName>
    </submittedName>
</protein>
<feature type="region of interest" description="Disordered" evidence="6">
    <location>
        <begin position="1494"/>
        <end position="1549"/>
    </location>
</feature>
<feature type="region of interest" description="Disordered" evidence="6">
    <location>
        <begin position="1"/>
        <end position="103"/>
    </location>
</feature>
<feature type="compositionally biased region" description="Polar residues" evidence="6">
    <location>
        <begin position="254"/>
        <end position="264"/>
    </location>
</feature>
<keyword evidence="3" id="KW-0597">Phosphoprotein</keyword>
<feature type="compositionally biased region" description="Polar residues" evidence="6">
    <location>
        <begin position="1494"/>
        <end position="1506"/>
    </location>
</feature>
<organism evidence="7 8">
    <name type="scientific">Acinonyx jubatus</name>
    <name type="common">Cheetah</name>
    <dbReference type="NCBI Taxonomy" id="32536"/>
    <lineage>
        <taxon>Eukaryota</taxon>
        <taxon>Metazoa</taxon>
        <taxon>Chordata</taxon>
        <taxon>Craniata</taxon>
        <taxon>Vertebrata</taxon>
        <taxon>Euteleostomi</taxon>
        <taxon>Mammalia</taxon>
        <taxon>Eutheria</taxon>
        <taxon>Laurasiatheria</taxon>
        <taxon>Carnivora</taxon>
        <taxon>Feliformia</taxon>
        <taxon>Felidae</taxon>
        <taxon>Felinae</taxon>
        <taxon>Acinonyx</taxon>
    </lineage>
</organism>
<feature type="compositionally biased region" description="Low complexity" evidence="6">
    <location>
        <begin position="208"/>
        <end position="224"/>
    </location>
</feature>
<comment type="subcellular location">
    <subcellularLocation>
        <location evidence="1">Cytoplasm</location>
    </subcellularLocation>
</comment>
<dbReference type="Proteomes" id="UP001652583">
    <property type="component" value="Chromosome D3"/>
</dbReference>
<feature type="coiled-coil region" evidence="5">
    <location>
        <begin position="445"/>
        <end position="521"/>
    </location>
</feature>
<sequence>MDRVPAGSSSGTPARPEALPEPPGSLVPPDQWADAPCASVEAHRAADGGRGLDGPGKGDTCQNGPTPLFPDPASPLGPATSPLGPEASAGSTEASLPLEKEEQVRLQARRRLEEQLKQYRVKRQQERCSQPAARARLSSTLDPELMLNPEALPRASPVALTKEYSFLRTSVPRGPKVGSLGLLAHPKGKRSSKPSKIRSLADYKTEDSSAGSCGGSAPAADAAGGALKQSRSSVTSVVSEVSPCPEAEDHLENASLTGDNTSEADGNESDSSSLSSVSTRGTRGLLVDPVGTRDASYVVNGQEIAAAALGQFPSITDVLQAAAAEHQDQGREVNGETRSRTDSICSSVSLESSAAETHDAVLQALKDKMRLEGQLEALSLEASQALKEKAELQAQLAALSTRLQAQVEQSHSSQQKQDSLSSEVDTLKQSCWDLERAMTDLQNMLEAKNASLASSNSDLQLAEEQYQRLVAKVEEMQRSILSKDNTVHDLRQQMTGLQSQLQQVQLERTTLSSKLKASQAEIASLQHVRQWYQQQLALAQEARVRLQGEMAHIQVGQMTQAGLLEHLKLENVSLSHQLTETQHRSIKEKERIAIQLQGIEADMLDQEAAFAQIQEAKTMVEEDLQRRLEEFEGEKEQLQKVAATAASLEQQLEQASPPWPRGDAPVPHTAVLVRPSSRCLSVRCVLWTRYDVTSERPPLPCRPGVPRTYQHLVSVRWAAGGGGRVAFSFRGRTLTLVPVFQVKLTLQQRDQQLEALRQEHLDLLKQLTCAQEALQARERALGDVQVRYDELQARLEELQEEAASRDDTIRSLQNEKIVLEVALQAARSGGEGLDRGAQRLAEGAEETSQVLEQLRQELAVKSSQVGHLQQEADTLRKQTQKVKEQFLQQKVMVEAYRRDATSKDQLIGELKATKKRLDSELKELRQELIKVQGEKKSVDVEHVRLQKEVSQVRQQMADLEGHLQAVQRERDEMETHLQSLQFDKEQMVALTEANEVLKKQIEELQQEATKAITEQKQRMKRLGSDLSSAQKEMKTKHKAYESAVGILSRRLQEALAAKESAEAELSQLRAQGAGGGSDLTLHERIQALEAELQAVAHSKTMLEKELQEIISLTSQELEEYREKVLELEDELQESRGFRRKIKRLEELNKKLALELEHERGKLTGLGQSNAALREHNSILETALAKREADLVQLNLQVQAVLQRKEEEDRQTKQLVHALEAALEQEKAKVHSLKEQVAAAKAEAGHNRRHFKAATLELSEVKKELQAKEHLVQKLQAEAEGLQIQEGKHSQEIGLFQAELAEARTQLQLLQKQLDEQLNRQPAGNQEMENLKWEVDQKEREIQSLKQQLDLTEQQSKKELDGIQHLLQNIKAELETVREDLSLTQKDKFMLQAKVSELKNNMKTLLQQNQQLRLDLRRGAAKTRKELKGEAGSSGPVTPVKIPDCPVPASLLEELLRPPPAVSKEPLKNLNSCLQQLKQEMDSLQRQMEAHTVTVHESLSSWTQGDPSASPAPLGDHANPRGDTEQLGQCKVSREELGTAAAERPQSECL</sequence>
<evidence type="ECO:0000313" key="7">
    <source>
        <dbReference type="Proteomes" id="UP001652583"/>
    </source>
</evidence>
<evidence type="ECO:0000256" key="6">
    <source>
        <dbReference type="SAM" id="MobiDB-lite"/>
    </source>
</evidence>
<dbReference type="PANTHER" id="PTHR18902">
    <property type="entry name" value="NUCLEAR MITOTIC APPARATUS PROTEIN 1-RELATED"/>
    <property type="match status" value="1"/>
</dbReference>
<feature type="coiled-coil region" evidence="5">
    <location>
        <begin position="1190"/>
        <end position="1414"/>
    </location>
</feature>
<feature type="region of interest" description="Disordered" evidence="6">
    <location>
        <begin position="237"/>
        <end position="286"/>
    </location>
</feature>
<evidence type="ECO:0000256" key="3">
    <source>
        <dbReference type="ARBA" id="ARBA00022553"/>
    </source>
</evidence>
<dbReference type="SUPFAM" id="SSF57997">
    <property type="entry name" value="Tropomyosin"/>
    <property type="match status" value="1"/>
</dbReference>
<keyword evidence="4 5" id="KW-0175">Coiled coil</keyword>
<evidence type="ECO:0000256" key="5">
    <source>
        <dbReference type="SAM" id="Coils"/>
    </source>
</evidence>
<evidence type="ECO:0000313" key="8">
    <source>
        <dbReference type="RefSeq" id="XP_053062446.1"/>
    </source>
</evidence>
<dbReference type="Gene3D" id="1.10.287.1490">
    <property type="match status" value="1"/>
</dbReference>